<name>A0A3S8V396_9APIC</name>
<evidence type="ECO:0000256" key="2">
    <source>
        <dbReference type="ARBA" id="ARBA00022771"/>
    </source>
</evidence>
<dbReference type="PROSITE" id="PS01359">
    <property type="entry name" value="ZF_PHD_1"/>
    <property type="match status" value="1"/>
</dbReference>
<dbReference type="PANTHER" id="PTHR10742">
    <property type="entry name" value="FLAVIN MONOAMINE OXIDASE"/>
    <property type="match status" value="1"/>
</dbReference>
<dbReference type="Gene3D" id="3.30.40.10">
    <property type="entry name" value="Zinc/RING finger domain, C3HC4 (zinc finger)"/>
    <property type="match status" value="1"/>
</dbReference>
<organism evidence="6">
    <name type="scientific">Nephromyces sp. MMRI</name>
    <dbReference type="NCBI Taxonomy" id="2496275"/>
    <lineage>
        <taxon>Eukaryota</taxon>
        <taxon>Sar</taxon>
        <taxon>Alveolata</taxon>
        <taxon>Apicomplexa</taxon>
        <taxon>Aconoidasida</taxon>
        <taxon>Nephromycida</taxon>
        <taxon>Nephromyces</taxon>
    </lineage>
</organism>
<keyword evidence="3" id="KW-0862">Zinc</keyword>
<sequence>MMSFNDHHGSPKMNMNLRHAPSQSYTIHAKYCLIALPLGVLIDSAHDRCDEIGNIQFYPPLSKAKRASLARYGMGVHNKIVMRFDPGQIFWRQQSPQLNCLDQRYQFLNLHAYGKVGCLLAHCFPPWSQGFGATDSDEMVVSDCCKVLQNMHGLTDEQMPAPVDYIVTRWHKDSFSRGSYSYPQVNSQDDDIFMLRVPSPIQNPRILFAGEYLSRSYYQCVDGAFDTGLRAAETIVHEGLGVPVPERTDNRPLSVDIFGVPDYKCPFTGFPLCKLDDESRCLYLTDGSDEGLSDIEGPDLDYPIEELDDGVVREERMYLTDACEAFRQERPIAFPDYVYHGLKALHFGESTSDTNCSALNGINLFSENISFSQEGDGSESIIEGTAPLPRRSRRLKVKESSSKKVTMSKYMQNLWTNDFCKNESKGITKSTSVGAAIALMEILKNQQGVNELYPVNEFDQKLELNELSGSQHDSLCWACLCGGEVLLCDGEGCRRVWHKDCVSPAPTADELLDGVEWICPACNGSDLPRGFDAAEKELQCYWKKRVWISKIKSNLAMCRKVFRRLAQHNVACVKHSAEAARIDSPLRDVKATGSTTDDLAI</sequence>
<dbReference type="PROSITE" id="PS50016">
    <property type="entry name" value="ZF_PHD_2"/>
    <property type="match status" value="1"/>
</dbReference>
<dbReference type="InterPro" id="IPR050281">
    <property type="entry name" value="Flavin_monoamine_oxidase"/>
</dbReference>
<evidence type="ECO:0000256" key="4">
    <source>
        <dbReference type="PROSITE-ProRule" id="PRU00146"/>
    </source>
</evidence>
<dbReference type="SUPFAM" id="SSF54373">
    <property type="entry name" value="FAD-linked reductases, C-terminal domain"/>
    <property type="match status" value="1"/>
</dbReference>
<protein>
    <submittedName>
        <fullName evidence="6">Polyamine oxidase</fullName>
    </submittedName>
</protein>
<accession>A0A3S8V396</accession>
<evidence type="ECO:0000256" key="1">
    <source>
        <dbReference type="ARBA" id="ARBA00022723"/>
    </source>
</evidence>
<proteinExistence type="evidence at transcript level"/>
<dbReference type="InterPro" id="IPR011011">
    <property type="entry name" value="Znf_FYVE_PHD"/>
</dbReference>
<dbReference type="PANTHER" id="PTHR10742:SF415">
    <property type="entry name" value="CHROMOSOME UNDETERMINED SCAFFOLD_56, WHOLE GENOME SHOTGUN SEQUENCE"/>
    <property type="match status" value="1"/>
</dbReference>
<dbReference type="EMBL" id="MK266186">
    <property type="protein sequence ID" value="AZL94586.1"/>
    <property type="molecule type" value="mRNA"/>
</dbReference>
<keyword evidence="1" id="KW-0479">Metal-binding</keyword>
<evidence type="ECO:0000313" key="6">
    <source>
        <dbReference type="EMBL" id="AZL94586.1"/>
    </source>
</evidence>
<reference evidence="6" key="1">
    <citation type="journal article" date="2018" name="Genome Biol. Evol.">
        <title>Nephromyces encodes a urate metabolism pathway and predicted peroxisomes, demonstrating these are not ancient losses of apicomplexans.</title>
        <authorList>
            <person name="Paight C."/>
            <person name="Slamovits C.H."/>
            <person name="Saffo M.B."/>
            <person name="Lane C.E."/>
        </authorList>
    </citation>
    <scope>NUCLEOTIDE SEQUENCE</scope>
    <source>
        <strain evidence="6">Neph417</strain>
    </source>
</reference>
<dbReference type="InterPro" id="IPR019786">
    <property type="entry name" value="Zinc_finger_PHD-type_CS"/>
</dbReference>
<dbReference type="SUPFAM" id="SSF51905">
    <property type="entry name" value="FAD/NAD(P)-binding domain"/>
    <property type="match status" value="1"/>
</dbReference>
<dbReference type="Pfam" id="PF01593">
    <property type="entry name" value="Amino_oxidase"/>
    <property type="match status" value="1"/>
</dbReference>
<dbReference type="AlphaFoldDB" id="A0A3S8V396"/>
<dbReference type="InterPro" id="IPR019787">
    <property type="entry name" value="Znf_PHD-finger"/>
</dbReference>
<dbReference type="SUPFAM" id="SSF57903">
    <property type="entry name" value="FYVE/PHD zinc finger"/>
    <property type="match status" value="1"/>
</dbReference>
<dbReference type="InterPro" id="IPR013083">
    <property type="entry name" value="Znf_RING/FYVE/PHD"/>
</dbReference>
<dbReference type="SMART" id="SM00249">
    <property type="entry name" value="PHD"/>
    <property type="match status" value="1"/>
</dbReference>
<keyword evidence="2 4" id="KW-0863">Zinc-finger</keyword>
<dbReference type="Gene3D" id="3.90.660.10">
    <property type="match status" value="1"/>
</dbReference>
<dbReference type="GO" id="GO:0016491">
    <property type="term" value="F:oxidoreductase activity"/>
    <property type="evidence" value="ECO:0007669"/>
    <property type="project" value="InterPro"/>
</dbReference>
<dbReference type="InterPro" id="IPR002937">
    <property type="entry name" value="Amino_oxidase"/>
</dbReference>
<feature type="domain" description="PHD-type" evidence="5">
    <location>
        <begin position="473"/>
        <end position="525"/>
    </location>
</feature>
<evidence type="ECO:0000259" key="5">
    <source>
        <dbReference type="PROSITE" id="PS50016"/>
    </source>
</evidence>
<evidence type="ECO:0000256" key="3">
    <source>
        <dbReference type="ARBA" id="ARBA00022833"/>
    </source>
</evidence>
<dbReference type="InterPro" id="IPR001965">
    <property type="entry name" value="Znf_PHD"/>
</dbReference>
<dbReference type="GO" id="GO:0008270">
    <property type="term" value="F:zinc ion binding"/>
    <property type="evidence" value="ECO:0007669"/>
    <property type="project" value="UniProtKB-KW"/>
</dbReference>
<dbReference type="InterPro" id="IPR036188">
    <property type="entry name" value="FAD/NAD-bd_sf"/>
</dbReference>